<gene>
    <name evidence="1" type="ORF">L1987_61493</name>
</gene>
<name>A0ACB9C7R8_9ASTR</name>
<reference evidence="1 2" key="2">
    <citation type="journal article" date="2022" name="Mol. Ecol. Resour.">
        <title>The genomes of chicory, endive, great burdock and yacon provide insights into Asteraceae paleo-polyploidization history and plant inulin production.</title>
        <authorList>
            <person name="Fan W."/>
            <person name="Wang S."/>
            <person name="Wang H."/>
            <person name="Wang A."/>
            <person name="Jiang F."/>
            <person name="Liu H."/>
            <person name="Zhao H."/>
            <person name="Xu D."/>
            <person name="Zhang Y."/>
        </authorList>
    </citation>
    <scope>NUCLEOTIDE SEQUENCE [LARGE SCALE GENOMIC DNA]</scope>
    <source>
        <strain evidence="2">cv. Yunnan</strain>
        <tissue evidence="1">Leaves</tissue>
    </source>
</reference>
<dbReference type="Proteomes" id="UP001056120">
    <property type="component" value="Linkage Group LG21"/>
</dbReference>
<organism evidence="1 2">
    <name type="scientific">Smallanthus sonchifolius</name>
    <dbReference type="NCBI Taxonomy" id="185202"/>
    <lineage>
        <taxon>Eukaryota</taxon>
        <taxon>Viridiplantae</taxon>
        <taxon>Streptophyta</taxon>
        <taxon>Embryophyta</taxon>
        <taxon>Tracheophyta</taxon>
        <taxon>Spermatophyta</taxon>
        <taxon>Magnoliopsida</taxon>
        <taxon>eudicotyledons</taxon>
        <taxon>Gunneridae</taxon>
        <taxon>Pentapetalae</taxon>
        <taxon>asterids</taxon>
        <taxon>campanulids</taxon>
        <taxon>Asterales</taxon>
        <taxon>Asteraceae</taxon>
        <taxon>Asteroideae</taxon>
        <taxon>Heliantheae alliance</taxon>
        <taxon>Millerieae</taxon>
        <taxon>Smallanthus</taxon>
    </lineage>
</organism>
<reference evidence="2" key="1">
    <citation type="journal article" date="2022" name="Mol. Ecol. Resour.">
        <title>The genomes of chicory, endive, great burdock and yacon provide insights into Asteraceae palaeo-polyploidization history and plant inulin production.</title>
        <authorList>
            <person name="Fan W."/>
            <person name="Wang S."/>
            <person name="Wang H."/>
            <person name="Wang A."/>
            <person name="Jiang F."/>
            <person name="Liu H."/>
            <person name="Zhao H."/>
            <person name="Xu D."/>
            <person name="Zhang Y."/>
        </authorList>
    </citation>
    <scope>NUCLEOTIDE SEQUENCE [LARGE SCALE GENOMIC DNA]</scope>
    <source>
        <strain evidence="2">cv. Yunnan</strain>
    </source>
</reference>
<evidence type="ECO:0000313" key="2">
    <source>
        <dbReference type="Proteomes" id="UP001056120"/>
    </source>
</evidence>
<keyword evidence="2" id="KW-1185">Reference proteome</keyword>
<comment type="caution">
    <text evidence="1">The sequence shown here is derived from an EMBL/GenBank/DDBJ whole genome shotgun (WGS) entry which is preliminary data.</text>
</comment>
<accession>A0ACB9C7R8</accession>
<proteinExistence type="predicted"/>
<protein>
    <submittedName>
        <fullName evidence="1">Uncharacterized protein</fullName>
    </submittedName>
</protein>
<dbReference type="EMBL" id="CM042038">
    <property type="protein sequence ID" value="KAI3730324.1"/>
    <property type="molecule type" value="Genomic_DNA"/>
</dbReference>
<sequence>MEIVCVTGAGGYVASWAVKELLGKGYIVHGTVRDPDDEKKNGHLKKLEHAKERLHLFKADLLDYASLCTAIHGCTGVIHVATPVPAGKVTDPQKEMLEPAIAGTRNVMNACLKAKVNKVVVVSSILAVAVNPSWPKDRTMDENCWTDAEFCMKTEKWYCAGKAISEREALEFGKKNNINVVTVCPSVVFGPMLQSTLCTTNIILLNLFKGKNSFNLIEFDKAEEDIDIPIVDVRDCAKALLLAYEKPEAEGRYLCSPHVLRTKALIQLLKNLFPHYNYPTDQLRVSNEELNYTCEKIMNLGWNYRSLEKTLVDSVERMKEAGLLN</sequence>
<evidence type="ECO:0000313" key="1">
    <source>
        <dbReference type="EMBL" id="KAI3730324.1"/>
    </source>
</evidence>